<feature type="chain" id="PRO_5039563402" description="Alpha/beta hydrolase domain-containing protein" evidence="2">
    <location>
        <begin position="28"/>
        <end position="475"/>
    </location>
</feature>
<evidence type="ECO:0000313" key="4">
    <source>
        <dbReference type="EMBL" id="SEQ89636.1"/>
    </source>
</evidence>
<dbReference type="InterPro" id="IPR045394">
    <property type="entry name" value="Abhydrolase_dom"/>
</dbReference>
<dbReference type="ESTHER" id="9actn-a0a1h9jry7">
    <property type="family name" value="Abhydrolase_10"/>
</dbReference>
<reference evidence="5" key="1">
    <citation type="submission" date="2016-10" db="EMBL/GenBank/DDBJ databases">
        <authorList>
            <person name="Varghese N."/>
            <person name="Submissions S."/>
        </authorList>
    </citation>
    <scope>NUCLEOTIDE SEQUENCE [LARGE SCALE GENOMIC DNA]</scope>
    <source>
        <strain evidence="5">CGMCC 4.3519</strain>
    </source>
</reference>
<organism evidence="4 5">
    <name type="scientific">Streptomyces radiopugnans</name>
    <dbReference type="NCBI Taxonomy" id="403935"/>
    <lineage>
        <taxon>Bacteria</taxon>
        <taxon>Bacillati</taxon>
        <taxon>Actinomycetota</taxon>
        <taxon>Actinomycetes</taxon>
        <taxon>Kitasatosporales</taxon>
        <taxon>Streptomycetaceae</taxon>
        <taxon>Streptomyces</taxon>
    </lineage>
</organism>
<evidence type="ECO:0000313" key="5">
    <source>
        <dbReference type="Proteomes" id="UP000199055"/>
    </source>
</evidence>
<keyword evidence="2" id="KW-0732">Signal</keyword>
<feature type="region of interest" description="Disordered" evidence="1">
    <location>
        <begin position="28"/>
        <end position="78"/>
    </location>
</feature>
<protein>
    <recommendedName>
        <fullName evidence="3">Alpha/beta hydrolase domain-containing protein</fullName>
    </recommendedName>
</protein>
<feature type="domain" description="Alpha/beta hydrolase" evidence="3">
    <location>
        <begin position="58"/>
        <end position="462"/>
    </location>
</feature>
<gene>
    <name evidence="4" type="ORF">SAMN05216481_11915</name>
</gene>
<feature type="compositionally biased region" description="Low complexity" evidence="1">
    <location>
        <begin position="28"/>
        <end position="56"/>
    </location>
</feature>
<dbReference type="STRING" id="403935.SAMN05216481_11915"/>
<name>A0A1H9JRY7_9ACTN</name>
<feature type="signal peptide" evidence="2">
    <location>
        <begin position="1"/>
        <end position="27"/>
    </location>
</feature>
<dbReference type="Pfam" id="PF20091">
    <property type="entry name" value="Abhydrolase_10"/>
    <property type="match status" value="1"/>
</dbReference>
<evidence type="ECO:0000259" key="3">
    <source>
        <dbReference type="Pfam" id="PF20091"/>
    </source>
</evidence>
<evidence type="ECO:0000256" key="2">
    <source>
        <dbReference type="SAM" id="SignalP"/>
    </source>
</evidence>
<accession>A0A1H9JRY7</accession>
<sequence length="475" mass="50735">MSTWRRTSRILLAALVAAALTTGAAEAAPTPVPAATGTTAGTTAGTANGTAVGTPVVQGPIAGTAPGDPSAPDVEDTHPWMSTVTDLAAAGYVEEEFYLSGEADGYSTTGELLASDVPYTTRVIVRRPADPGDFNGTVLTEWQNVSAGYDLDALWSPEQIVRGGYAWVGVSAQRVGVDQLRGWSPARYGKLDVTGRGRFTADELSYDVFAQAAKALRSREGAALLGPLRAETVLGVGASQSAARMTVYYDRVLPRTEPVFDAYAHIVGTAPSRKGAEPVFHVLSETDVRTPQRRADDDRYRRWEVAGSAHSGWHGQEYRRPVLERDLGSAPTYACDRPAFSRVPLHHVIAAAYGHLVRWAEHGVRPPSAPPLEFAPDGTKARDGLGLARGGIRLSQVEVPTALNTGDNSGETFCILFGTHVPFDRARLDRLHPSHAGYVSAVRRADARNVLSGYLLPGDALRNFREAAASDVGRR</sequence>
<dbReference type="Proteomes" id="UP000199055">
    <property type="component" value="Unassembled WGS sequence"/>
</dbReference>
<dbReference type="AlphaFoldDB" id="A0A1H9JRY7"/>
<proteinExistence type="predicted"/>
<dbReference type="EMBL" id="FOET01000019">
    <property type="protein sequence ID" value="SEQ89636.1"/>
    <property type="molecule type" value="Genomic_DNA"/>
</dbReference>
<dbReference type="RefSeq" id="WP_218158316.1">
    <property type="nucleotide sequence ID" value="NZ_FOET01000019.1"/>
</dbReference>
<evidence type="ECO:0000256" key="1">
    <source>
        <dbReference type="SAM" id="MobiDB-lite"/>
    </source>
</evidence>
<keyword evidence="5" id="KW-1185">Reference proteome</keyword>